<feature type="compositionally biased region" description="Basic and acidic residues" evidence="1">
    <location>
        <begin position="272"/>
        <end position="286"/>
    </location>
</feature>
<sequence>MGFGPREKRGGEAGTPSASKWVWSLVVRIDDWVFRVTTAAGHHHAPMDRIAVDEENTPAGSRVSPPRSRASCRWTSLFRARPGQAAGVRARSSFHTRELGLAALRSSFLTTSAASLRHGGRAAPPLHHPQRGVPPPVVPGRMQPGKPTPRSTWAAIASSASSSARAPDLDPRPGGGVEIRIAIFLSPSGDRTGGLGTRSPLPARHRLVEGSRWERDWKVSWPPRVCSSCSAQKTHLLDLMVDAGLLQPRPAELASSDKAARSGEVGSSTWDAEEHRDQVVERERRREAVELEHIGSQRRAVRSRSGRVVPRPHSLVAPRIL</sequence>
<gene>
    <name evidence="2" type="ORF">U9M48_000961</name>
</gene>
<reference evidence="2 3" key="1">
    <citation type="submission" date="2024-02" db="EMBL/GenBank/DDBJ databases">
        <title>High-quality chromosome-scale genome assembly of Pensacola bahiagrass (Paspalum notatum Flugge var. saurae).</title>
        <authorList>
            <person name="Vega J.M."/>
            <person name="Podio M."/>
            <person name="Orjuela J."/>
            <person name="Siena L.A."/>
            <person name="Pessino S.C."/>
            <person name="Combes M.C."/>
            <person name="Mariac C."/>
            <person name="Albertini E."/>
            <person name="Pupilli F."/>
            <person name="Ortiz J.P.A."/>
            <person name="Leblanc O."/>
        </authorList>
    </citation>
    <scope>NUCLEOTIDE SEQUENCE [LARGE SCALE GENOMIC DNA]</scope>
    <source>
        <strain evidence="2">R1</strain>
        <tissue evidence="2">Leaf</tissue>
    </source>
</reference>
<evidence type="ECO:0000313" key="3">
    <source>
        <dbReference type="Proteomes" id="UP001341281"/>
    </source>
</evidence>
<name>A0AAQ3SHS2_PASNO</name>
<feature type="region of interest" description="Disordered" evidence="1">
    <location>
        <begin position="120"/>
        <end position="151"/>
    </location>
</feature>
<dbReference type="AlphaFoldDB" id="A0AAQ3SHS2"/>
<proteinExistence type="predicted"/>
<dbReference type="Proteomes" id="UP001341281">
    <property type="component" value="Chromosome 01"/>
</dbReference>
<keyword evidence="3" id="KW-1185">Reference proteome</keyword>
<evidence type="ECO:0000256" key="1">
    <source>
        <dbReference type="SAM" id="MobiDB-lite"/>
    </source>
</evidence>
<feature type="compositionally biased region" description="Low complexity" evidence="1">
    <location>
        <begin position="139"/>
        <end position="151"/>
    </location>
</feature>
<protein>
    <submittedName>
        <fullName evidence="2">Uncharacterized protein</fullName>
    </submittedName>
</protein>
<organism evidence="2 3">
    <name type="scientific">Paspalum notatum var. saurae</name>
    <dbReference type="NCBI Taxonomy" id="547442"/>
    <lineage>
        <taxon>Eukaryota</taxon>
        <taxon>Viridiplantae</taxon>
        <taxon>Streptophyta</taxon>
        <taxon>Embryophyta</taxon>
        <taxon>Tracheophyta</taxon>
        <taxon>Spermatophyta</taxon>
        <taxon>Magnoliopsida</taxon>
        <taxon>Liliopsida</taxon>
        <taxon>Poales</taxon>
        <taxon>Poaceae</taxon>
        <taxon>PACMAD clade</taxon>
        <taxon>Panicoideae</taxon>
        <taxon>Andropogonodae</taxon>
        <taxon>Paspaleae</taxon>
        <taxon>Paspalinae</taxon>
        <taxon>Paspalum</taxon>
    </lineage>
</organism>
<accession>A0AAQ3SHS2</accession>
<feature type="region of interest" description="Disordered" evidence="1">
    <location>
        <begin position="253"/>
        <end position="286"/>
    </location>
</feature>
<dbReference type="EMBL" id="CP144745">
    <property type="protein sequence ID" value="WVZ49620.1"/>
    <property type="molecule type" value="Genomic_DNA"/>
</dbReference>
<evidence type="ECO:0000313" key="2">
    <source>
        <dbReference type="EMBL" id="WVZ49620.1"/>
    </source>
</evidence>
<feature type="region of interest" description="Disordered" evidence="1">
    <location>
        <begin position="47"/>
        <end position="68"/>
    </location>
</feature>